<dbReference type="SUPFAM" id="SSF52317">
    <property type="entry name" value="Class I glutamine amidotransferase-like"/>
    <property type="match status" value="1"/>
</dbReference>
<dbReference type="PANTHER" id="PTHR42733">
    <property type="entry name" value="DJ-1 PROTEIN"/>
    <property type="match status" value="1"/>
</dbReference>
<evidence type="ECO:0000256" key="1">
    <source>
        <dbReference type="ARBA" id="ARBA00008542"/>
    </source>
</evidence>
<feature type="compositionally biased region" description="Basic and acidic residues" evidence="2">
    <location>
        <begin position="191"/>
        <end position="203"/>
    </location>
</feature>
<evidence type="ECO:0000313" key="4">
    <source>
        <dbReference type="EMBL" id="MCG2578713.1"/>
    </source>
</evidence>
<dbReference type="RefSeq" id="WP_275712102.1">
    <property type="nucleotide sequence ID" value="NZ_JAKLTN010000004.1"/>
</dbReference>
<dbReference type="InterPro" id="IPR029062">
    <property type="entry name" value="Class_I_gatase-like"/>
</dbReference>
<evidence type="ECO:0000256" key="2">
    <source>
        <dbReference type="SAM" id="MobiDB-lite"/>
    </source>
</evidence>
<evidence type="ECO:0000313" key="5">
    <source>
        <dbReference type="Proteomes" id="UP001165384"/>
    </source>
</evidence>
<reference evidence="4" key="1">
    <citation type="submission" date="2022-01" db="EMBL/GenBank/DDBJ databases">
        <authorList>
            <person name="Jo J.-H."/>
            <person name="Im W.-T."/>
        </authorList>
    </citation>
    <scope>NUCLEOTIDE SEQUENCE</scope>
    <source>
        <strain evidence="4">XY25</strain>
    </source>
</reference>
<comment type="similarity">
    <text evidence="1">Belongs to the peptidase C56 family.</text>
</comment>
<keyword evidence="4" id="KW-0315">Glutamine amidotransferase</keyword>
<dbReference type="InterPro" id="IPR006286">
    <property type="entry name" value="C56_PfpI-like"/>
</dbReference>
<dbReference type="Proteomes" id="UP001165384">
    <property type="component" value="Unassembled WGS sequence"/>
</dbReference>
<dbReference type="PANTHER" id="PTHR42733:SF2">
    <property type="entry name" value="DJ-1_THIJ_PFPI FAMILY PROTEIN"/>
    <property type="match status" value="1"/>
</dbReference>
<accession>A0ABS9K6C1</accession>
<protein>
    <submittedName>
        <fullName evidence="4">Type 1 glutamine amidotransferase</fullName>
    </submittedName>
</protein>
<dbReference type="EMBL" id="JAKLTN010000004">
    <property type="protein sequence ID" value="MCG2578713.1"/>
    <property type="molecule type" value="Genomic_DNA"/>
</dbReference>
<name>A0ABS9K6C1_9RHOO</name>
<feature type="region of interest" description="Disordered" evidence="2">
    <location>
        <begin position="191"/>
        <end position="212"/>
    </location>
</feature>
<dbReference type="PROSITE" id="PS51276">
    <property type="entry name" value="PEPTIDASE_C56_PFPI"/>
    <property type="match status" value="1"/>
</dbReference>
<proteinExistence type="inferred from homology"/>
<dbReference type="InterPro" id="IPR002818">
    <property type="entry name" value="DJ-1/PfpI"/>
</dbReference>
<gene>
    <name evidence="4" type="ORF">LZ012_17080</name>
</gene>
<sequence>MPSTQSPALQGKKIAILMTDGVEESEYIQPRAFLEQHGARTILVAPKPPGSELQGYHHSEPAGRFPVDLDVRDAQPGDFDALVLPGGVANPDRLRLSTEAITFIREFAREDKPIAAICHGPWTLIDAGIVKGKQVTSWPSLKEDLRNAGALWSDAPVVVDGKLVTSRKPEDIPDFDQAILDELTKTDTAARDLNVSERQHNVQEEPGSQLTG</sequence>
<organism evidence="4 5">
    <name type="scientific">Dechloromonas hankyongensis</name>
    <dbReference type="NCBI Taxonomy" id="2908002"/>
    <lineage>
        <taxon>Bacteria</taxon>
        <taxon>Pseudomonadati</taxon>
        <taxon>Pseudomonadota</taxon>
        <taxon>Betaproteobacteria</taxon>
        <taxon>Rhodocyclales</taxon>
        <taxon>Azonexaceae</taxon>
        <taxon>Dechloromonas</taxon>
    </lineage>
</organism>
<dbReference type="CDD" id="cd03134">
    <property type="entry name" value="GATase1_PfpI_like"/>
    <property type="match status" value="1"/>
</dbReference>
<keyword evidence="5" id="KW-1185">Reference proteome</keyword>
<dbReference type="Pfam" id="PF01965">
    <property type="entry name" value="DJ-1_PfpI"/>
    <property type="match status" value="1"/>
</dbReference>
<evidence type="ECO:0000259" key="3">
    <source>
        <dbReference type="Pfam" id="PF01965"/>
    </source>
</evidence>
<dbReference type="NCBIfam" id="TIGR01382">
    <property type="entry name" value="PfpI"/>
    <property type="match status" value="1"/>
</dbReference>
<feature type="domain" description="DJ-1/PfpI" evidence="3">
    <location>
        <begin position="12"/>
        <end position="181"/>
    </location>
</feature>
<comment type="caution">
    <text evidence="4">The sequence shown here is derived from an EMBL/GenBank/DDBJ whole genome shotgun (WGS) entry which is preliminary data.</text>
</comment>
<dbReference type="Gene3D" id="3.40.50.880">
    <property type="match status" value="1"/>
</dbReference>